<dbReference type="InterPro" id="IPR045538">
    <property type="entry name" value="CIS_TMP"/>
</dbReference>
<sequence>MEEENQILISNAGISILWPFLPKYFEHLGFVNDGQFVNDESRNRALYLLHYLAYNAINFPEEYLPFNKILVGMPIDHSVEEIEEITPYEEELSKSLLGGLIHNWSKVQDSSPEAIQETFLQRDGLITVHPEYNLLVVEKRGVDVLMESIPWNLSVIKLPWMVEAMKIEWV</sequence>
<dbReference type="AlphaFoldDB" id="A0A5C6YNJ5"/>
<dbReference type="Pfam" id="PF19268">
    <property type="entry name" value="CIS_TMP"/>
    <property type="match status" value="1"/>
</dbReference>
<name>A0A5C6YNJ5_9FLAO</name>
<organism evidence="1 2">
    <name type="scientific">Aequorivita lipolytica</name>
    <dbReference type="NCBI Taxonomy" id="153267"/>
    <lineage>
        <taxon>Bacteria</taxon>
        <taxon>Pseudomonadati</taxon>
        <taxon>Bacteroidota</taxon>
        <taxon>Flavobacteriia</taxon>
        <taxon>Flavobacteriales</taxon>
        <taxon>Flavobacteriaceae</taxon>
        <taxon>Aequorivita</taxon>
    </lineage>
</organism>
<comment type="caution">
    <text evidence="1">The sequence shown here is derived from an EMBL/GenBank/DDBJ whole genome shotgun (WGS) entry which is preliminary data.</text>
</comment>
<keyword evidence="2" id="KW-1185">Reference proteome</keyword>
<accession>A0A5C6YNJ5</accession>
<dbReference type="Proteomes" id="UP000321945">
    <property type="component" value="Unassembled WGS sequence"/>
</dbReference>
<dbReference type="EMBL" id="VORU01000007">
    <property type="protein sequence ID" value="TXD68981.1"/>
    <property type="molecule type" value="Genomic_DNA"/>
</dbReference>
<reference evidence="1 2" key="1">
    <citation type="submission" date="2019-08" db="EMBL/GenBank/DDBJ databases">
        <title>Genome of Aequorivita lipolytica Y10-2 (type strain).</title>
        <authorList>
            <person name="Bowman J.P."/>
        </authorList>
    </citation>
    <scope>NUCLEOTIDE SEQUENCE [LARGE SCALE GENOMIC DNA]</scope>
    <source>
        <strain evidence="1 2">Y10-2</strain>
    </source>
</reference>
<protein>
    <submittedName>
        <fullName evidence="1">Uncharacterized protein</fullName>
    </submittedName>
</protein>
<dbReference type="OrthoDB" id="1488184at2"/>
<dbReference type="RefSeq" id="WP_111816368.1">
    <property type="nucleotide sequence ID" value="NZ_CBCRZQ010000008.1"/>
</dbReference>
<proteinExistence type="predicted"/>
<evidence type="ECO:0000313" key="1">
    <source>
        <dbReference type="EMBL" id="TXD68981.1"/>
    </source>
</evidence>
<gene>
    <name evidence="1" type="ORF">ESV24_09520</name>
</gene>
<evidence type="ECO:0000313" key="2">
    <source>
        <dbReference type="Proteomes" id="UP000321945"/>
    </source>
</evidence>